<evidence type="ECO:0000313" key="2">
    <source>
        <dbReference type="EMBL" id="KAJ6814906.1"/>
    </source>
</evidence>
<dbReference type="AlphaFoldDB" id="A0AAX6FEY1"/>
<accession>A0AAX6FEY1</accession>
<gene>
    <name evidence="2" type="ORF">M6B38_137260</name>
</gene>
<feature type="compositionally biased region" description="Polar residues" evidence="1">
    <location>
        <begin position="26"/>
        <end position="35"/>
    </location>
</feature>
<dbReference type="EMBL" id="JANAVB010029514">
    <property type="protein sequence ID" value="KAJ6814906.1"/>
    <property type="molecule type" value="Genomic_DNA"/>
</dbReference>
<name>A0AAX6FEY1_IRIPA</name>
<reference evidence="2" key="2">
    <citation type="submission" date="2023-04" db="EMBL/GenBank/DDBJ databases">
        <authorList>
            <person name="Bruccoleri R.E."/>
            <person name="Oakeley E.J."/>
            <person name="Faust A.-M."/>
            <person name="Dessus-Babus S."/>
            <person name="Altorfer M."/>
            <person name="Burckhardt D."/>
            <person name="Oertli M."/>
            <person name="Naumann U."/>
            <person name="Petersen F."/>
            <person name="Wong J."/>
        </authorList>
    </citation>
    <scope>NUCLEOTIDE SEQUENCE</scope>
    <source>
        <strain evidence="2">GSM-AAB239-AS_SAM_17_03QT</strain>
        <tissue evidence="2">Leaf</tissue>
    </source>
</reference>
<protein>
    <submittedName>
        <fullName evidence="2">Uncharacterized protein</fullName>
    </submittedName>
</protein>
<evidence type="ECO:0000313" key="3">
    <source>
        <dbReference type="Proteomes" id="UP001140949"/>
    </source>
</evidence>
<reference evidence="2" key="1">
    <citation type="journal article" date="2023" name="GigaByte">
        <title>Genome assembly of the bearded iris, Iris pallida Lam.</title>
        <authorList>
            <person name="Bruccoleri R.E."/>
            <person name="Oakeley E.J."/>
            <person name="Faust A.M.E."/>
            <person name="Altorfer M."/>
            <person name="Dessus-Babus S."/>
            <person name="Burckhardt D."/>
            <person name="Oertli M."/>
            <person name="Naumann U."/>
            <person name="Petersen F."/>
            <person name="Wong J."/>
        </authorList>
    </citation>
    <scope>NUCLEOTIDE SEQUENCE</scope>
    <source>
        <strain evidence="2">GSM-AAB239-AS_SAM_17_03QT</strain>
    </source>
</reference>
<organism evidence="2 3">
    <name type="scientific">Iris pallida</name>
    <name type="common">Sweet iris</name>
    <dbReference type="NCBI Taxonomy" id="29817"/>
    <lineage>
        <taxon>Eukaryota</taxon>
        <taxon>Viridiplantae</taxon>
        <taxon>Streptophyta</taxon>
        <taxon>Embryophyta</taxon>
        <taxon>Tracheophyta</taxon>
        <taxon>Spermatophyta</taxon>
        <taxon>Magnoliopsida</taxon>
        <taxon>Liliopsida</taxon>
        <taxon>Asparagales</taxon>
        <taxon>Iridaceae</taxon>
        <taxon>Iridoideae</taxon>
        <taxon>Irideae</taxon>
        <taxon>Iris</taxon>
    </lineage>
</organism>
<feature type="region of interest" description="Disordered" evidence="1">
    <location>
        <begin position="1"/>
        <end position="35"/>
    </location>
</feature>
<evidence type="ECO:0000256" key="1">
    <source>
        <dbReference type="SAM" id="MobiDB-lite"/>
    </source>
</evidence>
<comment type="caution">
    <text evidence="2">The sequence shown here is derived from an EMBL/GenBank/DDBJ whole genome shotgun (WGS) entry which is preliminary data.</text>
</comment>
<proteinExistence type="predicted"/>
<sequence>MYNYRCTNLRSTPPPNPPLPSTHHPATQNQHQQKQPPVIITQPHTIAILAEPSTISNHHSQQQPSTIKLDMLCIVSVPPNSYSKYYKQRHAANTEPPTAAYIIDTPTMPYQNRKEEEIPNLHIRPPHTAPPTPMLPEILSGPHVNESL</sequence>
<feature type="region of interest" description="Disordered" evidence="1">
    <location>
        <begin position="121"/>
        <end position="148"/>
    </location>
</feature>
<dbReference type="Proteomes" id="UP001140949">
    <property type="component" value="Unassembled WGS sequence"/>
</dbReference>
<keyword evidence="3" id="KW-1185">Reference proteome</keyword>